<protein>
    <recommendedName>
        <fullName evidence="6">Protein SYM1</fullName>
    </recommendedName>
</protein>
<organism evidence="8 9">
    <name type="scientific">Tortispora caseinolytica NRRL Y-17796</name>
    <dbReference type="NCBI Taxonomy" id="767744"/>
    <lineage>
        <taxon>Eukaryota</taxon>
        <taxon>Fungi</taxon>
        <taxon>Dikarya</taxon>
        <taxon>Ascomycota</taxon>
        <taxon>Saccharomycotina</taxon>
        <taxon>Trigonopsidomycetes</taxon>
        <taxon>Trigonopsidales</taxon>
        <taxon>Trigonopsidaceae</taxon>
        <taxon>Tortispora</taxon>
    </lineage>
</organism>
<keyword evidence="9" id="KW-1185">Reference proteome</keyword>
<evidence type="ECO:0000256" key="6">
    <source>
        <dbReference type="ARBA" id="ARBA00039302"/>
    </source>
</evidence>
<dbReference type="GO" id="GO:0006067">
    <property type="term" value="P:ethanol metabolic process"/>
    <property type="evidence" value="ECO:0007669"/>
    <property type="project" value="EnsemblFungi"/>
</dbReference>
<dbReference type="InterPro" id="IPR007248">
    <property type="entry name" value="Mpv17_PMP22"/>
</dbReference>
<keyword evidence="4" id="KW-1133">Transmembrane helix</keyword>
<dbReference type="OrthoDB" id="430207at2759"/>
<evidence type="ECO:0000313" key="8">
    <source>
        <dbReference type="EMBL" id="ODV90430.1"/>
    </source>
</evidence>
<evidence type="ECO:0000256" key="4">
    <source>
        <dbReference type="ARBA" id="ARBA00022989"/>
    </source>
</evidence>
<evidence type="ECO:0000256" key="3">
    <source>
        <dbReference type="ARBA" id="ARBA00022692"/>
    </source>
</evidence>
<evidence type="ECO:0000256" key="5">
    <source>
        <dbReference type="ARBA" id="ARBA00023136"/>
    </source>
</evidence>
<keyword evidence="5" id="KW-0472">Membrane</keyword>
<dbReference type="AlphaFoldDB" id="A0A1E4TF97"/>
<accession>A0A1E4TF97</accession>
<dbReference type="GO" id="GO:0005743">
    <property type="term" value="C:mitochondrial inner membrane"/>
    <property type="evidence" value="ECO:0007669"/>
    <property type="project" value="EnsemblFungi"/>
</dbReference>
<comment type="subcellular location">
    <subcellularLocation>
        <location evidence="1">Membrane</location>
        <topology evidence="1">Multi-pass membrane protein</topology>
    </subcellularLocation>
</comment>
<evidence type="ECO:0000256" key="2">
    <source>
        <dbReference type="ARBA" id="ARBA00006824"/>
    </source>
</evidence>
<dbReference type="Proteomes" id="UP000095023">
    <property type="component" value="Unassembled WGS sequence"/>
</dbReference>
<dbReference type="PANTHER" id="PTHR11266:SF17">
    <property type="entry name" value="PROTEIN MPV17"/>
    <property type="match status" value="1"/>
</dbReference>
<evidence type="ECO:0000313" key="9">
    <source>
        <dbReference type="Proteomes" id="UP000095023"/>
    </source>
</evidence>
<evidence type="ECO:0000256" key="1">
    <source>
        <dbReference type="ARBA" id="ARBA00004141"/>
    </source>
</evidence>
<sequence length="159" mass="18199">LISGTLFATGGSIAQIINMRTDPDTHQQFDWYKTLRLGLYGGLVFAPLAKRWMSFVQSKVQITTAGNTIKDTLARTFVDQSIFPCGIIFCYFTINGLTDGKSIDEIKLHLKHHYVSTLLTNWTVWPVVQFVNYTFIPLARRLLFVNVFSLFWNVFLAVR</sequence>
<name>A0A1E4TF97_9ASCO</name>
<proteinExistence type="inferred from homology"/>
<dbReference type="Pfam" id="PF04117">
    <property type="entry name" value="Mpv17_PMP22"/>
    <property type="match status" value="1"/>
</dbReference>
<feature type="non-terminal residue" evidence="8">
    <location>
        <position position="1"/>
    </location>
</feature>
<comment type="similarity">
    <text evidence="2 7">Belongs to the peroxisomal membrane protein PXMP2/4 family.</text>
</comment>
<keyword evidence="3" id="KW-0812">Transmembrane</keyword>
<reference evidence="9" key="1">
    <citation type="submission" date="2016-02" db="EMBL/GenBank/DDBJ databases">
        <title>Comparative genomics of biotechnologically important yeasts.</title>
        <authorList>
            <consortium name="DOE Joint Genome Institute"/>
            <person name="Riley R."/>
            <person name="Haridas S."/>
            <person name="Wolfe K.H."/>
            <person name="Lopes M.R."/>
            <person name="Hittinger C.T."/>
            <person name="Goker M."/>
            <person name="Salamov A."/>
            <person name="Wisecaver J."/>
            <person name="Long T.M."/>
            <person name="Aerts A.L."/>
            <person name="Barry K."/>
            <person name="Choi C."/>
            <person name="Clum A."/>
            <person name="Coughlan A.Y."/>
            <person name="Deshpande S."/>
            <person name="Douglass A.P."/>
            <person name="Hanson S.J."/>
            <person name="Klenk H.-P."/>
            <person name="Labutti K."/>
            <person name="Lapidus A."/>
            <person name="Lindquist E."/>
            <person name="Lipzen A."/>
            <person name="Meier-Kolthoff J.P."/>
            <person name="Ohm R.A."/>
            <person name="Otillar R.P."/>
            <person name="Pangilinan J."/>
            <person name="Peng Y."/>
            <person name="Rokas A."/>
            <person name="Rosa C.A."/>
            <person name="Scheuner C."/>
            <person name="Sibirny A.A."/>
            <person name="Slot J.C."/>
            <person name="Stielow J.B."/>
            <person name="Sun H."/>
            <person name="Kurtzman C.P."/>
            <person name="Blackwell M."/>
            <person name="Jeffries T.W."/>
            <person name="Grigoriev I.V."/>
        </authorList>
    </citation>
    <scope>NUCLEOTIDE SEQUENCE [LARGE SCALE GENOMIC DNA]</scope>
    <source>
        <strain evidence="9">NRRL Y-17796</strain>
    </source>
</reference>
<dbReference type="PANTHER" id="PTHR11266">
    <property type="entry name" value="PEROXISOMAL MEMBRANE PROTEIN 2, PXMP2 MPV17"/>
    <property type="match status" value="1"/>
</dbReference>
<gene>
    <name evidence="8" type="ORF">CANCADRAFT_13977</name>
</gene>
<feature type="non-terminal residue" evidence="8">
    <location>
        <position position="159"/>
    </location>
</feature>
<dbReference type="EMBL" id="KV453842">
    <property type="protein sequence ID" value="ODV90430.1"/>
    <property type="molecule type" value="Genomic_DNA"/>
</dbReference>
<evidence type="ECO:0000256" key="7">
    <source>
        <dbReference type="RuleBase" id="RU363053"/>
    </source>
</evidence>